<sequence>MIKDQQQNSTSPKKATSIFSGSMERLASQRTTWVFLSIMAYTILFLSSWVILKSILSWYSSTTNSSPVMIYGCWLLYALAALGVVLGLMSMAVALAMLVPATVVAWFIMLVLLTLCGKSRREVLVEERKLMAEVRRVAMKILIRGMLSPLFVPFWVILLLLGGAEKMLGLLRFYF</sequence>
<comment type="caution">
    <text evidence="1">The sequence shown here is derived from an EMBL/GenBank/DDBJ whole genome shotgun (WGS) entry which is preliminary data.</text>
</comment>
<proteinExistence type="predicted"/>
<evidence type="ECO:0000313" key="2">
    <source>
        <dbReference type="Proteomes" id="UP000828048"/>
    </source>
</evidence>
<organism evidence="1 2">
    <name type="scientific">Vaccinium darrowii</name>
    <dbReference type="NCBI Taxonomy" id="229202"/>
    <lineage>
        <taxon>Eukaryota</taxon>
        <taxon>Viridiplantae</taxon>
        <taxon>Streptophyta</taxon>
        <taxon>Embryophyta</taxon>
        <taxon>Tracheophyta</taxon>
        <taxon>Spermatophyta</taxon>
        <taxon>Magnoliopsida</taxon>
        <taxon>eudicotyledons</taxon>
        <taxon>Gunneridae</taxon>
        <taxon>Pentapetalae</taxon>
        <taxon>asterids</taxon>
        <taxon>Ericales</taxon>
        <taxon>Ericaceae</taxon>
        <taxon>Vaccinioideae</taxon>
        <taxon>Vaccinieae</taxon>
        <taxon>Vaccinium</taxon>
    </lineage>
</organism>
<accession>A0ACB7Y4X4</accession>
<evidence type="ECO:0000313" key="1">
    <source>
        <dbReference type="EMBL" id="KAH7848620.1"/>
    </source>
</evidence>
<protein>
    <submittedName>
        <fullName evidence="1">Uncharacterized protein</fullName>
    </submittedName>
</protein>
<gene>
    <name evidence="1" type="ORF">Vadar_005198</name>
</gene>
<keyword evidence="2" id="KW-1185">Reference proteome</keyword>
<dbReference type="Proteomes" id="UP000828048">
    <property type="component" value="Chromosome 7"/>
</dbReference>
<reference evidence="1 2" key="1">
    <citation type="journal article" date="2021" name="Hortic Res">
        <title>High-quality reference genome and annotation aids understanding of berry development for evergreen blueberry (Vaccinium darrowii).</title>
        <authorList>
            <person name="Yu J."/>
            <person name="Hulse-Kemp A.M."/>
            <person name="Babiker E."/>
            <person name="Staton M."/>
        </authorList>
    </citation>
    <scope>NUCLEOTIDE SEQUENCE [LARGE SCALE GENOMIC DNA]</scope>
    <source>
        <strain evidence="2">cv. NJ 8807/NJ 8810</strain>
        <tissue evidence="1">Young leaf</tissue>
    </source>
</reference>
<dbReference type="EMBL" id="CM037157">
    <property type="protein sequence ID" value="KAH7848620.1"/>
    <property type="molecule type" value="Genomic_DNA"/>
</dbReference>
<name>A0ACB7Y4X4_9ERIC</name>